<gene>
    <name evidence="10" type="ORF">A4V02_09955</name>
</gene>
<dbReference type="KEGG" id="pary:A4V02_09955"/>
<dbReference type="PANTHER" id="PTHR30489:SF0">
    <property type="entry name" value="LIPOPROTEIN-RELEASING SYSTEM TRANSMEMBRANE PROTEIN LOLE"/>
    <property type="match status" value="1"/>
</dbReference>
<accession>A0A1B1SB34</accession>
<proteinExistence type="inferred from homology"/>
<comment type="similarity">
    <text evidence="2">Belongs to the ABC-4 integral membrane protein family. LolC/E subfamily.</text>
</comment>
<keyword evidence="5 7" id="KW-1133">Transmembrane helix</keyword>
<evidence type="ECO:0008006" key="12">
    <source>
        <dbReference type="Google" id="ProtNLM"/>
    </source>
</evidence>
<evidence type="ECO:0000256" key="1">
    <source>
        <dbReference type="ARBA" id="ARBA00004651"/>
    </source>
</evidence>
<dbReference type="InterPro" id="IPR003838">
    <property type="entry name" value="ABC3_permease_C"/>
</dbReference>
<dbReference type="InterPro" id="IPR051447">
    <property type="entry name" value="Lipoprotein-release_system"/>
</dbReference>
<evidence type="ECO:0000259" key="8">
    <source>
        <dbReference type="Pfam" id="PF02687"/>
    </source>
</evidence>
<dbReference type="Proteomes" id="UP000186351">
    <property type="component" value="Chromosome"/>
</dbReference>
<keyword evidence="6 7" id="KW-0472">Membrane</keyword>
<accession>A0A1Z2XHI9</accession>
<dbReference type="EMBL" id="CP015402">
    <property type="protein sequence ID" value="ANU64004.1"/>
    <property type="molecule type" value="Genomic_DNA"/>
</dbReference>
<evidence type="ECO:0000256" key="5">
    <source>
        <dbReference type="ARBA" id="ARBA00022989"/>
    </source>
</evidence>
<keyword evidence="4 7" id="KW-0812">Transmembrane</keyword>
<sequence>MVALRIAWRYLFSKKSHSAVNVISVISLAGVALASMAIVCIMSVFNGFTDLALSQASVLSPDLRIEPSEGKIIGGVDSLLVELRGISGVELVAPVVEERALAICGDKQMPVRITGVTDNYGMMSDIVRVVKEDGVFAMHDSILGDMATLSVGAALTLDARPTSLSRVAVYVPRRIGRINTTNPAMSFRADTLVVSGVYQTDQAETDADGMVIPISVARRLLEYEDEATALDVKISSGEPVGEVADRMKLLLGEGYTVKDRIAQQEESFRMISVEKWVTFCMLAFILVIASFNVVSTLCMLVIEKDANIRTMLALGASQYMVARIFMIEGWLISLIGGVIGVTVGGALCLIQQIFGIICLGGNHNLMTTDVYPVRLDGSDMLVVLALVAVVGFTTSSLTAMIARKRMLVDAGE</sequence>
<dbReference type="PANTHER" id="PTHR30489">
    <property type="entry name" value="LIPOPROTEIN-RELEASING SYSTEM TRANSMEMBRANE PROTEIN LOLE"/>
    <property type="match status" value="1"/>
</dbReference>
<dbReference type="GO" id="GO:0044874">
    <property type="term" value="P:lipoprotein localization to outer membrane"/>
    <property type="evidence" value="ECO:0007669"/>
    <property type="project" value="TreeGrafter"/>
</dbReference>
<evidence type="ECO:0000256" key="6">
    <source>
        <dbReference type="ARBA" id="ARBA00023136"/>
    </source>
</evidence>
<dbReference type="AlphaFoldDB" id="A0A1B1SB34"/>
<dbReference type="Pfam" id="PF12704">
    <property type="entry name" value="MacB_PCD"/>
    <property type="match status" value="1"/>
</dbReference>
<feature type="domain" description="ABC3 transporter permease C-terminal" evidence="8">
    <location>
        <begin position="280"/>
        <end position="404"/>
    </location>
</feature>
<feature type="transmembrane region" description="Helical" evidence="7">
    <location>
        <begin position="380"/>
        <end position="402"/>
    </location>
</feature>
<evidence type="ECO:0000313" key="10">
    <source>
        <dbReference type="EMBL" id="ANU64004.1"/>
    </source>
</evidence>
<evidence type="ECO:0000256" key="4">
    <source>
        <dbReference type="ARBA" id="ARBA00022692"/>
    </source>
</evidence>
<dbReference type="InterPro" id="IPR025857">
    <property type="entry name" value="MacB_PCD"/>
</dbReference>
<dbReference type="OrthoDB" id="1522724at2"/>
<evidence type="ECO:0000256" key="2">
    <source>
        <dbReference type="ARBA" id="ARBA00005236"/>
    </source>
</evidence>
<evidence type="ECO:0000259" key="9">
    <source>
        <dbReference type="Pfam" id="PF12704"/>
    </source>
</evidence>
<protein>
    <recommendedName>
        <fullName evidence="12">ABC transporter permease</fullName>
    </recommendedName>
</protein>
<organism evidence="10 11">
    <name type="scientific">Muribaculum intestinale</name>
    <dbReference type="NCBI Taxonomy" id="1796646"/>
    <lineage>
        <taxon>Bacteria</taxon>
        <taxon>Pseudomonadati</taxon>
        <taxon>Bacteroidota</taxon>
        <taxon>Bacteroidia</taxon>
        <taxon>Bacteroidales</taxon>
        <taxon>Muribaculaceae</taxon>
        <taxon>Muribaculum</taxon>
    </lineage>
</organism>
<feature type="transmembrane region" description="Helical" evidence="7">
    <location>
        <begin position="330"/>
        <end position="360"/>
    </location>
</feature>
<evidence type="ECO:0000256" key="3">
    <source>
        <dbReference type="ARBA" id="ARBA00022475"/>
    </source>
</evidence>
<reference evidence="11" key="1">
    <citation type="submission" date="2016-04" db="EMBL/GenBank/DDBJ databases">
        <title>Complete Genome Sequences of Twelve Strains of a Stable Defined Moderately Diverse Mouse Microbiota 2 (sDMDMm2).</title>
        <authorList>
            <person name="Uchimura Y."/>
            <person name="Wyss M."/>
            <person name="Brugiroux S."/>
            <person name="Limenitakis J.P."/>
            <person name="Stecher B."/>
            <person name="McCoy K.D."/>
            <person name="Macpherson A.J."/>
        </authorList>
    </citation>
    <scope>NUCLEOTIDE SEQUENCE [LARGE SCALE GENOMIC DNA]</scope>
    <source>
        <strain evidence="11">YL27</strain>
    </source>
</reference>
<dbReference type="RefSeq" id="WP_068961297.1">
    <property type="nucleotide sequence ID" value="NZ_CAJTAP010000048.1"/>
</dbReference>
<feature type="domain" description="MacB-like periplasmic core" evidence="9">
    <location>
        <begin position="24"/>
        <end position="248"/>
    </location>
</feature>
<keyword evidence="3" id="KW-1003">Cell membrane</keyword>
<dbReference type="STRING" id="1796646.A4V02_09955"/>
<keyword evidence="11" id="KW-1185">Reference proteome</keyword>
<dbReference type="Pfam" id="PF02687">
    <property type="entry name" value="FtsX"/>
    <property type="match status" value="1"/>
</dbReference>
<dbReference type="GO" id="GO:0098797">
    <property type="term" value="C:plasma membrane protein complex"/>
    <property type="evidence" value="ECO:0007669"/>
    <property type="project" value="TreeGrafter"/>
</dbReference>
<feature type="transmembrane region" description="Helical" evidence="7">
    <location>
        <begin position="20"/>
        <end position="45"/>
    </location>
</feature>
<name>A0A1B1SB34_9BACT</name>
<evidence type="ECO:0000256" key="7">
    <source>
        <dbReference type="SAM" id="Phobius"/>
    </source>
</evidence>
<comment type="subcellular location">
    <subcellularLocation>
        <location evidence="1">Cell membrane</location>
        <topology evidence="1">Multi-pass membrane protein</topology>
    </subcellularLocation>
</comment>
<evidence type="ECO:0000313" key="11">
    <source>
        <dbReference type="Proteomes" id="UP000186351"/>
    </source>
</evidence>
<feature type="transmembrane region" description="Helical" evidence="7">
    <location>
        <begin position="276"/>
        <end position="302"/>
    </location>
</feature>